<dbReference type="Gene3D" id="3.30.497.10">
    <property type="entry name" value="Antithrombin, subunit I, domain 2"/>
    <property type="match status" value="2"/>
</dbReference>
<dbReference type="GO" id="GO:0005737">
    <property type="term" value="C:cytoplasm"/>
    <property type="evidence" value="ECO:0007669"/>
    <property type="project" value="UniProtKB-SubCell"/>
</dbReference>
<dbReference type="Pfam" id="PF00079">
    <property type="entry name" value="Serpin"/>
    <property type="match status" value="2"/>
</dbReference>
<evidence type="ECO:0000256" key="5">
    <source>
        <dbReference type="ARBA" id="ARBA00022900"/>
    </source>
</evidence>
<dbReference type="Gene3D" id="2.30.39.10">
    <property type="entry name" value="Alpha-1-antitrypsin, domain 1"/>
    <property type="match status" value="1"/>
</dbReference>
<keyword evidence="5" id="KW-0722">Serine protease inhibitor</keyword>
<dbReference type="InterPro" id="IPR023795">
    <property type="entry name" value="Serpin_CS"/>
</dbReference>
<evidence type="ECO:0000313" key="11">
    <source>
        <dbReference type="Ensembl" id="ENSGACP00000042358.1"/>
    </source>
</evidence>
<comment type="subunit">
    <text evidence="7">Forms a complex with the monomeric form of beta-tryptase.</text>
</comment>
<dbReference type="InterPro" id="IPR023796">
    <property type="entry name" value="Serpin_dom"/>
</dbReference>
<protein>
    <recommendedName>
        <fullName evidence="8">Serpin B6</fullName>
    </recommendedName>
</protein>
<dbReference type="CDD" id="cd19956">
    <property type="entry name" value="serpinB"/>
    <property type="match status" value="1"/>
</dbReference>
<dbReference type="SUPFAM" id="SSF56574">
    <property type="entry name" value="Serpins"/>
    <property type="match status" value="1"/>
</dbReference>
<feature type="region of interest" description="Disordered" evidence="9">
    <location>
        <begin position="70"/>
        <end position="145"/>
    </location>
</feature>
<dbReference type="GO" id="GO:0005615">
    <property type="term" value="C:extracellular space"/>
    <property type="evidence" value="ECO:0007669"/>
    <property type="project" value="InterPro"/>
</dbReference>
<evidence type="ECO:0000256" key="2">
    <source>
        <dbReference type="ARBA" id="ARBA00006426"/>
    </source>
</evidence>
<dbReference type="PANTHER" id="PTHR11461:SF204">
    <property type="entry name" value="SERPIN B6"/>
    <property type="match status" value="1"/>
</dbReference>
<dbReference type="Proteomes" id="UP000007635">
    <property type="component" value="Chromosome XXI"/>
</dbReference>
<reference evidence="11" key="2">
    <citation type="submission" date="2025-08" db="UniProtKB">
        <authorList>
            <consortium name="Ensembl"/>
        </authorList>
    </citation>
    <scope>IDENTIFICATION</scope>
</reference>
<feature type="compositionally biased region" description="Basic and acidic residues" evidence="9">
    <location>
        <begin position="70"/>
        <end position="115"/>
    </location>
</feature>
<dbReference type="FunFam" id="2.10.310.10:FF:000001">
    <property type="entry name" value="Serpin family A member 1"/>
    <property type="match status" value="1"/>
</dbReference>
<organism evidence="11 12">
    <name type="scientific">Gasterosteus aculeatus aculeatus</name>
    <name type="common">three-spined stickleback</name>
    <dbReference type="NCBI Taxonomy" id="481459"/>
    <lineage>
        <taxon>Eukaryota</taxon>
        <taxon>Metazoa</taxon>
        <taxon>Chordata</taxon>
        <taxon>Craniata</taxon>
        <taxon>Vertebrata</taxon>
        <taxon>Euteleostomi</taxon>
        <taxon>Actinopterygii</taxon>
        <taxon>Neopterygii</taxon>
        <taxon>Teleostei</taxon>
        <taxon>Neoteleostei</taxon>
        <taxon>Acanthomorphata</taxon>
        <taxon>Eupercaria</taxon>
        <taxon>Perciformes</taxon>
        <taxon>Cottioidei</taxon>
        <taxon>Gasterosteales</taxon>
        <taxon>Gasterosteidae</taxon>
        <taxon>Gasterosteus</taxon>
    </lineage>
</organism>
<name>A0AAQ4PWD3_GASAC</name>
<evidence type="ECO:0000256" key="1">
    <source>
        <dbReference type="ARBA" id="ARBA00004496"/>
    </source>
</evidence>
<evidence type="ECO:0000313" key="12">
    <source>
        <dbReference type="Proteomes" id="UP000007635"/>
    </source>
</evidence>
<dbReference type="PROSITE" id="PS00284">
    <property type="entry name" value="SERPIN"/>
    <property type="match status" value="1"/>
</dbReference>
<evidence type="ECO:0000256" key="8">
    <source>
        <dbReference type="ARBA" id="ARBA00039202"/>
    </source>
</evidence>
<reference evidence="11 12" key="1">
    <citation type="journal article" date="2021" name="G3 (Bethesda)">
        <title>Improved contiguity of the threespine stickleback genome using long-read sequencing.</title>
        <authorList>
            <person name="Nath S."/>
            <person name="Shaw D.E."/>
            <person name="White M.A."/>
        </authorList>
    </citation>
    <scope>NUCLEOTIDE SEQUENCE [LARGE SCALE GENOMIC DNA]</scope>
    <source>
        <strain evidence="11 12">Lake Benthic</strain>
    </source>
</reference>
<keyword evidence="4" id="KW-0646">Protease inhibitor</keyword>
<feature type="compositionally biased region" description="Low complexity" evidence="9">
    <location>
        <begin position="116"/>
        <end position="145"/>
    </location>
</feature>
<dbReference type="InterPro" id="IPR042185">
    <property type="entry name" value="Serpin_sf_2"/>
</dbReference>
<dbReference type="InterPro" id="IPR000215">
    <property type="entry name" value="Serpin_fam"/>
</dbReference>
<dbReference type="PANTHER" id="PTHR11461">
    <property type="entry name" value="SERINE PROTEASE INHIBITOR, SERPIN"/>
    <property type="match status" value="1"/>
</dbReference>
<dbReference type="Ensembl" id="ENSGACT00000080980.1">
    <property type="protein sequence ID" value="ENSGACP00000042358.1"/>
    <property type="gene ID" value="ENSGACG00000001881.2"/>
</dbReference>
<proteinExistence type="inferred from homology"/>
<evidence type="ECO:0000256" key="6">
    <source>
        <dbReference type="ARBA" id="ARBA00022990"/>
    </source>
</evidence>
<evidence type="ECO:0000259" key="10">
    <source>
        <dbReference type="SMART" id="SM00093"/>
    </source>
</evidence>
<evidence type="ECO:0000256" key="3">
    <source>
        <dbReference type="ARBA" id="ARBA00022490"/>
    </source>
</evidence>
<dbReference type="GO" id="GO:0004867">
    <property type="term" value="F:serine-type endopeptidase inhibitor activity"/>
    <property type="evidence" value="ECO:0007669"/>
    <property type="project" value="UniProtKB-KW"/>
</dbReference>
<evidence type="ECO:0000256" key="7">
    <source>
        <dbReference type="ARBA" id="ARBA00038828"/>
    </source>
</evidence>
<keyword evidence="12" id="KW-1185">Reference proteome</keyword>
<dbReference type="InterPro" id="IPR036186">
    <property type="entry name" value="Serpin_sf"/>
</dbReference>
<reference evidence="11" key="3">
    <citation type="submission" date="2025-09" db="UniProtKB">
        <authorList>
            <consortium name="Ensembl"/>
        </authorList>
    </citation>
    <scope>IDENTIFICATION</scope>
</reference>
<comment type="similarity">
    <text evidence="2">Belongs to the serpin family. Ov-serpin subfamily.</text>
</comment>
<sequence length="478" mass="54317">METSTSSKASKANITFSLALLKKLRDDGKTANVFYSPFSVSSALAMVMLGAKGNTAKQMSEVLCFTEAEQPKQAETQPEKQPEKQAEKQTEKQTENQAEKQTEKQTEKQAEKQTEKQTQTRTQTPAQTLMQSQMQTRRQLRTQIQQRSRLPQYLVKCLKPEDDEDDVHASFSKLLSELNKKDAPFALTIANRLYGEQTYKFVEDFLSEIKKHYKAELDSVDFQTKANDSRVLINSWVEKQTQGKIQHLLGEGVVDASSVLVLVNAIYFKGNWDKKFKEASTVDAKFRINKNDTKSVKMMCQTSKFSFTSIPEANVKILELLYEGKELSMFIFLPDGTEDDTTGLEMLERELTYEKFVEWTRPDKMAQTEIEVRLPRFKMEESYNLKSVLISMGMEDAFTNSDFSGMSPASNLVLSQVVHKAFVEVNEEGTEAAASTAGIVADCEIIPQTFIADHPFLFFIRHNPTRTVLFIGRYCSPE</sequence>
<evidence type="ECO:0000256" key="4">
    <source>
        <dbReference type="ARBA" id="ARBA00022690"/>
    </source>
</evidence>
<keyword evidence="6" id="KW-0007">Acetylation</keyword>
<dbReference type="AlphaFoldDB" id="A0AAQ4PWD3"/>
<dbReference type="InterPro" id="IPR042178">
    <property type="entry name" value="Serpin_sf_1"/>
</dbReference>
<keyword evidence="3" id="KW-0963">Cytoplasm</keyword>
<dbReference type="SMART" id="SM00093">
    <property type="entry name" value="SERPIN"/>
    <property type="match status" value="1"/>
</dbReference>
<dbReference type="GeneTree" id="ENSGT00940000154835"/>
<feature type="domain" description="Serpin" evidence="10">
    <location>
        <begin position="18"/>
        <end position="477"/>
    </location>
</feature>
<comment type="subcellular location">
    <subcellularLocation>
        <location evidence="1">Cytoplasm</location>
    </subcellularLocation>
</comment>
<dbReference type="FunFam" id="2.30.39.10:FF:000014">
    <property type="entry name" value="Serpin family B member 9"/>
    <property type="match status" value="1"/>
</dbReference>
<accession>A0AAQ4PWD3</accession>
<evidence type="ECO:0000256" key="9">
    <source>
        <dbReference type="SAM" id="MobiDB-lite"/>
    </source>
</evidence>